<dbReference type="eggNOG" id="COG0515">
    <property type="taxonomic scope" value="Bacteria"/>
</dbReference>
<organism evidence="2 3">
    <name type="scientific">Anaerococcus prevotii (strain ATCC 9321 / DSM 20548 / JCM 6508 / NCTC 11806 / PC1)</name>
    <name type="common">Peptostreptococcus prevotii</name>
    <name type="synonym">Peptococcus prevotii</name>
    <dbReference type="NCBI Taxonomy" id="525919"/>
    <lineage>
        <taxon>Bacteria</taxon>
        <taxon>Bacillati</taxon>
        <taxon>Bacillota</taxon>
        <taxon>Tissierellia</taxon>
        <taxon>Tissierellales</taxon>
        <taxon>Peptoniphilaceae</taxon>
        <taxon>Anaerococcus</taxon>
    </lineage>
</organism>
<dbReference type="RefSeq" id="WP_012797098.1">
    <property type="nucleotide sequence ID" value="NC_013164.1"/>
</dbReference>
<dbReference type="PANTHER" id="PTHR44167">
    <property type="entry name" value="OVARIAN-SPECIFIC SERINE/THREONINE-PROTEIN KINASE LOK-RELATED"/>
    <property type="match status" value="1"/>
</dbReference>
<keyword evidence="2" id="KW-0614">Plasmid</keyword>
<dbReference type="Gene3D" id="1.10.510.10">
    <property type="entry name" value="Transferase(Phosphotransferase) domain 1"/>
    <property type="match status" value="1"/>
</dbReference>
<dbReference type="HOGENOM" id="CLU_014914_0_0_9"/>
<dbReference type="eggNOG" id="COG4403">
    <property type="taxonomic scope" value="Bacteria"/>
</dbReference>
<dbReference type="InterPro" id="IPR053524">
    <property type="entry name" value="Aerial_hyphae_peptide-synth"/>
</dbReference>
<dbReference type="CDD" id="cd04791">
    <property type="entry name" value="LanC_SerThrkinase"/>
    <property type="match status" value="1"/>
</dbReference>
<dbReference type="InterPro" id="IPR012341">
    <property type="entry name" value="6hp_glycosidase-like_sf"/>
</dbReference>
<dbReference type="KEGG" id="apr:Apre_1744"/>
<accession>C7RI16</accession>
<dbReference type="GO" id="GO:0005524">
    <property type="term" value="F:ATP binding"/>
    <property type="evidence" value="ECO:0007669"/>
    <property type="project" value="InterPro"/>
</dbReference>
<dbReference type="AlphaFoldDB" id="C7RI16"/>
<gene>
    <name evidence="2" type="ordered locus">Apre_1744</name>
</gene>
<protein>
    <submittedName>
        <fullName evidence="2">Serine/threonine protein kinase</fullName>
    </submittedName>
</protein>
<dbReference type="SMART" id="SM00220">
    <property type="entry name" value="S_TKc"/>
    <property type="match status" value="1"/>
</dbReference>
<dbReference type="Pfam" id="PF25816">
    <property type="entry name" value="RamC_N"/>
    <property type="match status" value="1"/>
</dbReference>
<dbReference type="GO" id="GO:0005975">
    <property type="term" value="P:carbohydrate metabolic process"/>
    <property type="evidence" value="ECO:0007669"/>
    <property type="project" value="InterPro"/>
</dbReference>
<dbReference type="InterPro" id="IPR011009">
    <property type="entry name" value="Kinase-like_dom_sf"/>
</dbReference>
<dbReference type="PROSITE" id="PS50011">
    <property type="entry name" value="PROTEIN_KINASE_DOM"/>
    <property type="match status" value="1"/>
</dbReference>
<dbReference type="Proteomes" id="UP000002294">
    <property type="component" value="Plasmid pAPRE01"/>
</dbReference>
<reference evidence="2 3" key="1">
    <citation type="journal article" date="2009" name="Stand. Genomic Sci.">
        <title>Complete genome sequence of Anaerococcus prevotii type strain (PC1).</title>
        <authorList>
            <person name="Labutti K."/>
            <person name="Pukall R."/>
            <person name="Steenblock K."/>
            <person name="Glavina Del Rio T."/>
            <person name="Tice H."/>
            <person name="Copeland A."/>
            <person name="Cheng J.F."/>
            <person name="Lucas S."/>
            <person name="Chen F."/>
            <person name="Nolan M."/>
            <person name="Bruce D."/>
            <person name="Goodwin L."/>
            <person name="Pitluck S."/>
            <person name="Ivanova N."/>
            <person name="Mavromatis K."/>
            <person name="Ovchinnikova G."/>
            <person name="Pati A."/>
            <person name="Chen A."/>
            <person name="Palaniappan K."/>
            <person name="Land M."/>
            <person name="Hauser L."/>
            <person name="Chang Y.J."/>
            <person name="Jeffries C.D."/>
            <person name="Chain P."/>
            <person name="Saunders E."/>
            <person name="Brettin T."/>
            <person name="Detter J.C."/>
            <person name="Han C."/>
            <person name="Goker M."/>
            <person name="Bristow J."/>
            <person name="Eisen J.A."/>
            <person name="Markowitz V."/>
            <person name="Hugenholtz P."/>
            <person name="Kyrpides N.C."/>
            <person name="Klenk H.P."/>
            <person name="Lapidus A."/>
        </authorList>
    </citation>
    <scope>NUCLEOTIDE SEQUENCE [LARGE SCALE GENOMIC DNA]</scope>
    <source>
        <strain evidence="3">ATCC 9321 / DSM 20548 / JCM 6508 / NCTC 11806 / PC1</strain>
    </source>
</reference>
<dbReference type="NCBIfam" id="NF038151">
    <property type="entry name" value="lanthi_synth_III"/>
    <property type="match status" value="1"/>
</dbReference>
<dbReference type="SUPFAM" id="SSF158745">
    <property type="entry name" value="LanC-like"/>
    <property type="match status" value="1"/>
</dbReference>
<dbReference type="InterPro" id="IPR007822">
    <property type="entry name" value="LANC-like"/>
</dbReference>
<feature type="domain" description="Protein kinase" evidence="1">
    <location>
        <begin position="226"/>
        <end position="503"/>
    </location>
</feature>
<geneLocation type="plasmid" evidence="2 3">
    <name>pAPRE01</name>
</geneLocation>
<dbReference type="InterPro" id="IPR058053">
    <property type="entry name" value="RamC_C"/>
</dbReference>
<dbReference type="PRINTS" id="PR01950">
    <property type="entry name" value="LANCSUPER"/>
</dbReference>
<evidence type="ECO:0000313" key="2">
    <source>
        <dbReference type="EMBL" id="ACV29762.1"/>
    </source>
</evidence>
<dbReference type="OrthoDB" id="9148343at2"/>
<dbReference type="SUPFAM" id="SSF56112">
    <property type="entry name" value="Protein kinase-like (PK-like)"/>
    <property type="match status" value="1"/>
</dbReference>
<dbReference type="Gene3D" id="3.30.2430.10">
    <property type="entry name" value="phosphothreonine lyase"/>
    <property type="match status" value="1"/>
</dbReference>
<name>C7RI16_ANAPD</name>
<dbReference type="PANTHER" id="PTHR44167:SF24">
    <property type="entry name" value="SERINE_THREONINE-PROTEIN KINASE CHK2"/>
    <property type="match status" value="1"/>
</dbReference>
<keyword evidence="2" id="KW-0808">Transferase</keyword>
<sequence>MDFRYMGYLKPDNKFYEDSNNLSKQYQINSNILKNYEIITDNEHWTMCMYKNDKLPTQGWKIHISTKYEDAQSILNEVSNFLWKKEISFKYVKREDLLFLKNSKYGDRSSSGKFITIYPHNEKEFIDLLDSLDCIVKRFENGPYILSDKRWKDGNVFFRYGGFEKIIKEIKGKELYCIRNTEGELIEDVRKPYYILPDFVKEPKEVLEMEKNVNQKDEGENKFDKFKITNALHFSNGGGVYEALQKSTGLKVVIKEARPEAGLDANYRDAVYRLKKEDYVLRKLKFSKYTPDYIDFFKAWENYFLVEQFVEGGQLTSWISKNYPFSYDSSNTYKYLDSAKKIIKNIINGLSEIHKQGIGFGDLQPSNILISKELDVKFIDFETSSNLLENLKPSLMTPGFVDGRTTNVKESDWFGAIQLIKYIFLPIGPVDLLDDKLRNNHYEYIGKLYGEDIKKFVLDMTNKCIESCQFESKELITVLKYDSQMKTNNKFSDEKVLGIVSKLANGIKYDISNSEGIFSHGDIRVYIHKMGKYNILTGAYGVINSLYSANKIDETCMEWVKSNCDFSEYDEWGLFTGRTGIASVLFKLGFIEEFEQTVDELKSYIYNKLDTFNDISILSGLSGMGLFLLSYYHKAPLERREEIMDVLNNIVSKIKNLFELDIELTSYDLDFVPMGFFEGWSGVAYFVIKLYKVTKDKELEKLANRMIKKELKNCMENPLDKSLNISDGKRLLPYILGGSAGIIYTLDEYKNIFDEEFEVYKNKILKVINSRCFYGVGLFRGAIGLATLLPYIDDLNIRNKYRDICLEKLNLFLVDEDDKIFTPGDFSYRLSSDLFSGSAGIIAVLLDLINKEKISWLPIV</sequence>
<dbReference type="Pfam" id="PF00069">
    <property type="entry name" value="Pkinase"/>
    <property type="match status" value="1"/>
</dbReference>
<dbReference type="InterPro" id="IPR038498">
    <property type="entry name" value="OspF/SpvC_sf"/>
</dbReference>
<evidence type="ECO:0000259" key="1">
    <source>
        <dbReference type="PROSITE" id="PS50011"/>
    </source>
</evidence>
<keyword evidence="2" id="KW-0418">Kinase</keyword>
<dbReference type="EMBL" id="CP001709">
    <property type="protein sequence ID" value="ACV29762.1"/>
    <property type="molecule type" value="Genomic_DNA"/>
</dbReference>
<dbReference type="Gene3D" id="1.50.10.10">
    <property type="match status" value="1"/>
</dbReference>
<dbReference type="GO" id="GO:0004674">
    <property type="term" value="F:protein serine/threonine kinase activity"/>
    <property type="evidence" value="ECO:0007669"/>
    <property type="project" value="UniProtKB-KW"/>
</dbReference>
<keyword evidence="2" id="KW-0723">Serine/threonine-protein kinase</keyword>
<dbReference type="SMART" id="SM01260">
    <property type="entry name" value="LANC_like"/>
    <property type="match status" value="1"/>
</dbReference>
<proteinExistence type="predicted"/>
<dbReference type="InterPro" id="IPR057929">
    <property type="entry name" value="RamC_N"/>
</dbReference>
<dbReference type="Pfam" id="PF05147">
    <property type="entry name" value="LANC_like"/>
    <property type="match status" value="2"/>
</dbReference>
<evidence type="ECO:0000313" key="3">
    <source>
        <dbReference type="Proteomes" id="UP000002294"/>
    </source>
</evidence>
<dbReference type="InterPro" id="IPR000719">
    <property type="entry name" value="Prot_kinase_dom"/>
</dbReference>
<dbReference type="GO" id="GO:0031179">
    <property type="term" value="P:peptide modification"/>
    <property type="evidence" value="ECO:0007669"/>
    <property type="project" value="InterPro"/>
</dbReference>
<keyword evidence="3" id="KW-1185">Reference proteome</keyword>